<keyword evidence="2" id="KW-1003">Cell membrane</keyword>
<dbReference type="SUPFAM" id="SSF101322">
    <property type="entry name" value="YcfC-like"/>
    <property type="match status" value="1"/>
</dbReference>
<dbReference type="Gene3D" id="1.10.3890.10">
    <property type="entry name" value="HflD-like"/>
    <property type="match status" value="1"/>
</dbReference>
<gene>
    <name evidence="5" type="ORF">MNBD_GAMMA05-504</name>
</gene>
<dbReference type="InterPro" id="IPR035932">
    <property type="entry name" value="HflD-like_sf"/>
</dbReference>
<organism evidence="5">
    <name type="scientific">hydrothermal vent metagenome</name>
    <dbReference type="NCBI Taxonomy" id="652676"/>
    <lineage>
        <taxon>unclassified sequences</taxon>
        <taxon>metagenomes</taxon>
        <taxon>ecological metagenomes</taxon>
    </lineage>
</organism>
<evidence type="ECO:0000256" key="4">
    <source>
        <dbReference type="ARBA" id="ARBA00023136"/>
    </source>
</evidence>
<dbReference type="PANTHER" id="PTHR38100">
    <property type="entry name" value="HIGH FREQUENCY LYSOGENIZATION PROTEIN HFLD"/>
    <property type="match status" value="1"/>
</dbReference>
<comment type="subcellular location">
    <subcellularLocation>
        <location evidence="1">Cytoplasm</location>
    </subcellularLocation>
</comment>
<sequence length="205" mass="22816">MTHSKYDQTLALAGIYQAASLVKQIATKGIANSAHIESSLETLFRFDAATVEEVFGSVAGVSHGVKILHKNINDRSARDIDVTKYVISLLMLERKLASNSAMLDQIDNQLKKIESQFNFFSLNHENTFAKLGQLYKDAISTLGPRIIVNGEQPHLNNEINANKIRALLLAGIRSAVLWRQCGGSRLQFLFGRKAYLRECEAILKI</sequence>
<dbReference type="EMBL" id="UOFE01000030">
    <property type="protein sequence ID" value="VAW52696.1"/>
    <property type="molecule type" value="Genomic_DNA"/>
</dbReference>
<protein>
    <submittedName>
        <fullName evidence="5">High frequency lysogenization protein HflD</fullName>
    </submittedName>
</protein>
<dbReference type="PANTHER" id="PTHR38100:SF1">
    <property type="entry name" value="HIGH FREQUENCY LYSOGENIZATION PROTEIN HFLD"/>
    <property type="match status" value="1"/>
</dbReference>
<evidence type="ECO:0000256" key="2">
    <source>
        <dbReference type="ARBA" id="ARBA00022475"/>
    </source>
</evidence>
<dbReference type="Pfam" id="PF04356">
    <property type="entry name" value="DUF489"/>
    <property type="match status" value="1"/>
</dbReference>
<dbReference type="AlphaFoldDB" id="A0A3B0X7F6"/>
<accession>A0A3B0X7F6</accession>
<dbReference type="InterPro" id="IPR007451">
    <property type="entry name" value="HflD"/>
</dbReference>
<reference evidence="5" key="1">
    <citation type="submission" date="2018-06" db="EMBL/GenBank/DDBJ databases">
        <authorList>
            <person name="Zhirakovskaya E."/>
        </authorList>
    </citation>
    <scope>NUCLEOTIDE SEQUENCE</scope>
</reference>
<evidence type="ECO:0000256" key="1">
    <source>
        <dbReference type="ARBA" id="ARBA00004496"/>
    </source>
</evidence>
<evidence type="ECO:0000313" key="5">
    <source>
        <dbReference type="EMBL" id="VAW52696.1"/>
    </source>
</evidence>
<proteinExistence type="inferred from homology"/>
<keyword evidence="3" id="KW-0963">Cytoplasm</keyword>
<dbReference type="HAMAP" id="MF_00695">
    <property type="entry name" value="HflD_protein"/>
    <property type="match status" value="1"/>
</dbReference>
<dbReference type="GO" id="GO:0005737">
    <property type="term" value="C:cytoplasm"/>
    <property type="evidence" value="ECO:0007669"/>
    <property type="project" value="UniProtKB-SubCell"/>
</dbReference>
<dbReference type="NCBIfam" id="NF001246">
    <property type="entry name" value="PRK00218.1-2"/>
    <property type="match status" value="1"/>
</dbReference>
<name>A0A3B0X7F6_9ZZZZ</name>
<keyword evidence="4" id="KW-0472">Membrane</keyword>
<evidence type="ECO:0000256" key="3">
    <source>
        <dbReference type="ARBA" id="ARBA00022490"/>
    </source>
</evidence>